<comment type="catalytic activity">
    <reaction evidence="13">
        <text>a lipid A disaccharide + ATP = a lipid IVA + ADP + H(+)</text>
        <dbReference type="Rhea" id="RHEA:67840"/>
        <dbReference type="ChEBI" id="CHEBI:15378"/>
        <dbReference type="ChEBI" id="CHEBI:30616"/>
        <dbReference type="ChEBI" id="CHEBI:176343"/>
        <dbReference type="ChEBI" id="CHEBI:176425"/>
        <dbReference type="ChEBI" id="CHEBI:456216"/>
        <dbReference type="EC" id="2.7.1.130"/>
    </reaction>
</comment>
<protein>
    <recommendedName>
        <fullName evidence="4 13">Tetraacyldisaccharide 4'-kinase</fullName>
        <ecNumber evidence="3 13">2.7.1.130</ecNumber>
    </recommendedName>
    <alternativeName>
        <fullName evidence="12 13">Lipid A 4'-kinase</fullName>
    </alternativeName>
</protein>
<dbReference type="PANTHER" id="PTHR42724:SF1">
    <property type="entry name" value="TETRAACYLDISACCHARIDE 4'-KINASE, MITOCHONDRIAL-RELATED"/>
    <property type="match status" value="1"/>
</dbReference>
<evidence type="ECO:0000256" key="8">
    <source>
        <dbReference type="ARBA" id="ARBA00022741"/>
    </source>
</evidence>
<comment type="pathway">
    <text evidence="2 13">Glycolipid biosynthesis; lipid IV(A) biosynthesis; lipid IV(A) from (3R)-3-hydroxytetradecanoyl-[acyl-carrier-protein] and UDP-N-acetyl-alpha-D-glucosamine: step 6/6.</text>
</comment>
<keyword evidence="7 13" id="KW-0808">Transferase</keyword>
<evidence type="ECO:0000256" key="7">
    <source>
        <dbReference type="ARBA" id="ARBA00022679"/>
    </source>
</evidence>
<evidence type="ECO:0000256" key="5">
    <source>
        <dbReference type="ARBA" id="ARBA00022516"/>
    </source>
</evidence>
<feature type="transmembrane region" description="Helical" evidence="14">
    <location>
        <begin position="20"/>
        <end position="42"/>
    </location>
</feature>
<evidence type="ECO:0000256" key="13">
    <source>
        <dbReference type="HAMAP-Rule" id="MF_00409"/>
    </source>
</evidence>
<evidence type="ECO:0000256" key="10">
    <source>
        <dbReference type="ARBA" id="ARBA00022840"/>
    </source>
</evidence>
<dbReference type="InterPro" id="IPR027417">
    <property type="entry name" value="P-loop_NTPase"/>
</dbReference>
<keyword evidence="9 13" id="KW-0418">Kinase</keyword>
<keyword evidence="14" id="KW-0472">Membrane</keyword>
<name>A0ABV7HT73_9GAMM</name>
<evidence type="ECO:0000313" key="15">
    <source>
        <dbReference type="EMBL" id="MFC3155300.1"/>
    </source>
</evidence>
<dbReference type="GO" id="GO:0009029">
    <property type="term" value="F:lipid-A 4'-kinase activity"/>
    <property type="evidence" value="ECO:0007669"/>
    <property type="project" value="UniProtKB-EC"/>
</dbReference>
<comment type="similarity">
    <text evidence="13">Belongs to the LpxK family.</text>
</comment>
<dbReference type="EMBL" id="JBHRTL010000006">
    <property type="protein sequence ID" value="MFC3155300.1"/>
    <property type="molecule type" value="Genomic_DNA"/>
</dbReference>
<evidence type="ECO:0000256" key="11">
    <source>
        <dbReference type="ARBA" id="ARBA00023098"/>
    </source>
</evidence>
<dbReference type="PANTHER" id="PTHR42724">
    <property type="entry name" value="TETRAACYLDISACCHARIDE 4'-KINASE"/>
    <property type="match status" value="1"/>
</dbReference>
<proteinExistence type="inferred from homology"/>
<dbReference type="Pfam" id="PF02606">
    <property type="entry name" value="LpxK"/>
    <property type="match status" value="1"/>
</dbReference>
<evidence type="ECO:0000256" key="12">
    <source>
        <dbReference type="ARBA" id="ARBA00029757"/>
    </source>
</evidence>
<dbReference type="NCBIfam" id="TIGR00682">
    <property type="entry name" value="lpxK"/>
    <property type="match status" value="1"/>
</dbReference>
<reference evidence="16" key="1">
    <citation type="journal article" date="2019" name="Int. J. Syst. Evol. Microbiol.">
        <title>The Global Catalogue of Microorganisms (GCM) 10K type strain sequencing project: providing services to taxonomists for standard genome sequencing and annotation.</title>
        <authorList>
            <consortium name="The Broad Institute Genomics Platform"/>
            <consortium name="The Broad Institute Genome Sequencing Center for Infectious Disease"/>
            <person name="Wu L."/>
            <person name="Ma J."/>
        </authorList>
    </citation>
    <scope>NUCLEOTIDE SEQUENCE [LARGE SCALE GENOMIC DNA]</scope>
    <source>
        <strain evidence="16">KCTC 52141</strain>
    </source>
</reference>
<evidence type="ECO:0000256" key="4">
    <source>
        <dbReference type="ARBA" id="ARBA00016436"/>
    </source>
</evidence>
<sequence length="339" mass="37898">MSHGSDREAKWLAAWYGKKRWVYALLPLEGLFRFFAAARRLILVRWQQKRVGLPVIVVGNISVGGTGKTPLIIALVNRLQARGLKVGVISRGYGSAAPRYPYVVSESSSAKEAGDEPLSIWRATGCAVCIDADRVAAARILKSAGCDVLLSDDGLQHYRLGRALEIAVVDAARGFGNGHCLPVGPLREPRSRLKKVDFVVVNQTSLESDVTYERGYYNMRLQPKHWFKVKDLTRLPLDYLASGAHVHAVAGIGNPDRFFATLGKLGLTPECHIYRDHHIFTRENFQFRQTLPVVMTSKDAVKCQSFAEPEWLALEVDAVLEKRFWPEFEHALDALLPYE</sequence>
<evidence type="ECO:0000256" key="14">
    <source>
        <dbReference type="SAM" id="Phobius"/>
    </source>
</evidence>
<comment type="caution">
    <text evidence="15">The sequence shown here is derived from an EMBL/GenBank/DDBJ whole genome shotgun (WGS) entry which is preliminary data.</text>
</comment>
<dbReference type="Gene3D" id="3.40.50.300">
    <property type="entry name" value="P-loop containing nucleotide triphosphate hydrolases"/>
    <property type="match status" value="1"/>
</dbReference>
<feature type="binding site" evidence="13">
    <location>
        <begin position="62"/>
        <end position="69"/>
    </location>
    <ligand>
        <name>ATP</name>
        <dbReference type="ChEBI" id="CHEBI:30616"/>
    </ligand>
</feature>
<dbReference type="Proteomes" id="UP001595548">
    <property type="component" value="Unassembled WGS sequence"/>
</dbReference>
<comment type="function">
    <text evidence="1 13">Transfers the gamma-phosphate of ATP to the 4'-position of a tetraacyldisaccharide 1-phosphate intermediate (termed DS-1-P) to form tetraacyldisaccharide 1,4'-bis-phosphate (lipid IVA).</text>
</comment>
<dbReference type="SUPFAM" id="SSF52540">
    <property type="entry name" value="P-loop containing nucleoside triphosphate hydrolases"/>
    <property type="match status" value="1"/>
</dbReference>
<organism evidence="15 16">
    <name type="scientific">Gilvimarinus japonicus</name>
    <dbReference type="NCBI Taxonomy" id="1796469"/>
    <lineage>
        <taxon>Bacteria</taxon>
        <taxon>Pseudomonadati</taxon>
        <taxon>Pseudomonadota</taxon>
        <taxon>Gammaproteobacteria</taxon>
        <taxon>Cellvibrionales</taxon>
        <taxon>Cellvibrionaceae</taxon>
        <taxon>Gilvimarinus</taxon>
    </lineage>
</organism>
<dbReference type="EC" id="2.7.1.130" evidence="3 13"/>
<keyword evidence="14" id="KW-0812">Transmembrane</keyword>
<keyword evidence="5 13" id="KW-0444">Lipid biosynthesis</keyword>
<evidence type="ECO:0000256" key="2">
    <source>
        <dbReference type="ARBA" id="ARBA00004870"/>
    </source>
</evidence>
<evidence type="ECO:0000256" key="1">
    <source>
        <dbReference type="ARBA" id="ARBA00002274"/>
    </source>
</evidence>
<keyword evidence="6 13" id="KW-0441">Lipid A biosynthesis</keyword>
<accession>A0ABV7HT73</accession>
<keyword evidence="14" id="KW-1133">Transmembrane helix</keyword>
<dbReference type="InterPro" id="IPR003758">
    <property type="entry name" value="LpxK"/>
</dbReference>
<dbReference type="HAMAP" id="MF_00409">
    <property type="entry name" value="LpxK"/>
    <property type="match status" value="1"/>
</dbReference>
<keyword evidence="8 13" id="KW-0547">Nucleotide-binding</keyword>
<evidence type="ECO:0000256" key="9">
    <source>
        <dbReference type="ARBA" id="ARBA00022777"/>
    </source>
</evidence>
<evidence type="ECO:0000313" key="16">
    <source>
        <dbReference type="Proteomes" id="UP001595548"/>
    </source>
</evidence>
<evidence type="ECO:0000256" key="3">
    <source>
        <dbReference type="ARBA" id="ARBA00012071"/>
    </source>
</evidence>
<keyword evidence="10 13" id="KW-0067">ATP-binding</keyword>
<keyword evidence="16" id="KW-1185">Reference proteome</keyword>
<keyword evidence="11 13" id="KW-0443">Lipid metabolism</keyword>
<dbReference type="RefSeq" id="WP_382415944.1">
    <property type="nucleotide sequence ID" value="NZ_AP031500.1"/>
</dbReference>
<evidence type="ECO:0000256" key="6">
    <source>
        <dbReference type="ARBA" id="ARBA00022556"/>
    </source>
</evidence>
<gene>
    <name evidence="13 15" type="primary">lpxK</name>
    <name evidence="15" type="ORF">ACFOEB_08820</name>
</gene>